<sequence length="67" mass="7047">MCVCAVALYITTSAALAFLGSAREKNVECHRGPPPPPPRIVAPFCRISKACCLGGTVIRSASKLSCR</sequence>
<feature type="signal peptide" evidence="1">
    <location>
        <begin position="1"/>
        <end position="17"/>
    </location>
</feature>
<organism evidence="2">
    <name type="scientific">Anopheles darlingi</name>
    <name type="common">Mosquito</name>
    <dbReference type="NCBI Taxonomy" id="43151"/>
    <lineage>
        <taxon>Eukaryota</taxon>
        <taxon>Metazoa</taxon>
        <taxon>Ecdysozoa</taxon>
        <taxon>Arthropoda</taxon>
        <taxon>Hexapoda</taxon>
        <taxon>Insecta</taxon>
        <taxon>Pterygota</taxon>
        <taxon>Neoptera</taxon>
        <taxon>Endopterygota</taxon>
        <taxon>Diptera</taxon>
        <taxon>Nematocera</taxon>
        <taxon>Culicoidea</taxon>
        <taxon>Culicidae</taxon>
        <taxon>Anophelinae</taxon>
        <taxon>Anopheles</taxon>
    </lineage>
</organism>
<protein>
    <submittedName>
        <fullName evidence="2">Putative secreted protein</fullName>
    </submittedName>
</protein>
<name>A0A2M4DR86_ANODA</name>
<accession>A0A2M4DR86</accession>
<reference evidence="2" key="1">
    <citation type="submission" date="2018-01" db="EMBL/GenBank/DDBJ databases">
        <title>An insight into the sialome of Amazonian anophelines.</title>
        <authorList>
            <person name="Ribeiro J.M."/>
            <person name="Scarpassa V."/>
            <person name="Calvo E."/>
        </authorList>
    </citation>
    <scope>NUCLEOTIDE SEQUENCE</scope>
</reference>
<feature type="chain" id="PRO_5014766528" evidence="1">
    <location>
        <begin position="18"/>
        <end position="67"/>
    </location>
</feature>
<dbReference type="EMBL" id="GGFL01015897">
    <property type="protein sequence ID" value="MBW80075.1"/>
    <property type="molecule type" value="Transcribed_RNA"/>
</dbReference>
<evidence type="ECO:0000256" key="1">
    <source>
        <dbReference type="SAM" id="SignalP"/>
    </source>
</evidence>
<evidence type="ECO:0000313" key="2">
    <source>
        <dbReference type="EMBL" id="MBW80075.1"/>
    </source>
</evidence>
<keyword evidence="1" id="KW-0732">Signal</keyword>
<proteinExistence type="predicted"/>
<dbReference type="AlphaFoldDB" id="A0A2M4DR86"/>